<protein>
    <submittedName>
        <fullName evidence="1">Uncharacterized protein</fullName>
    </submittedName>
</protein>
<evidence type="ECO:0000313" key="2">
    <source>
        <dbReference type="Proteomes" id="UP000305067"/>
    </source>
</evidence>
<accession>A0A5C3QNE5</accession>
<dbReference type="Proteomes" id="UP000305067">
    <property type="component" value="Unassembled WGS sequence"/>
</dbReference>
<reference evidence="1 2" key="1">
    <citation type="journal article" date="2019" name="Nat. Ecol. Evol.">
        <title>Megaphylogeny resolves global patterns of mushroom evolution.</title>
        <authorList>
            <person name="Varga T."/>
            <person name="Krizsan K."/>
            <person name="Foldi C."/>
            <person name="Dima B."/>
            <person name="Sanchez-Garcia M."/>
            <person name="Sanchez-Ramirez S."/>
            <person name="Szollosi G.J."/>
            <person name="Szarkandi J.G."/>
            <person name="Papp V."/>
            <person name="Albert L."/>
            <person name="Andreopoulos W."/>
            <person name="Angelini C."/>
            <person name="Antonin V."/>
            <person name="Barry K.W."/>
            <person name="Bougher N.L."/>
            <person name="Buchanan P."/>
            <person name="Buyck B."/>
            <person name="Bense V."/>
            <person name="Catcheside P."/>
            <person name="Chovatia M."/>
            <person name="Cooper J."/>
            <person name="Damon W."/>
            <person name="Desjardin D."/>
            <person name="Finy P."/>
            <person name="Geml J."/>
            <person name="Haridas S."/>
            <person name="Hughes K."/>
            <person name="Justo A."/>
            <person name="Karasinski D."/>
            <person name="Kautmanova I."/>
            <person name="Kiss B."/>
            <person name="Kocsube S."/>
            <person name="Kotiranta H."/>
            <person name="LaButti K.M."/>
            <person name="Lechner B.E."/>
            <person name="Liimatainen K."/>
            <person name="Lipzen A."/>
            <person name="Lukacs Z."/>
            <person name="Mihaltcheva S."/>
            <person name="Morgado L.N."/>
            <person name="Niskanen T."/>
            <person name="Noordeloos M.E."/>
            <person name="Ohm R.A."/>
            <person name="Ortiz-Santana B."/>
            <person name="Ovrebo C."/>
            <person name="Racz N."/>
            <person name="Riley R."/>
            <person name="Savchenko A."/>
            <person name="Shiryaev A."/>
            <person name="Soop K."/>
            <person name="Spirin V."/>
            <person name="Szebenyi C."/>
            <person name="Tomsovsky M."/>
            <person name="Tulloss R.E."/>
            <person name="Uehling J."/>
            <person name="Grigoriev I.V."/>
            <person name="Vagvolgyi C."/>
            <person name="Papp T."/>
            <person name="Martin F.M."/>
            <person name="Miettinen O."/>
            <person name="Hibbett D.S."/>
            <person name="Nagy L.G."/>
        </authorList>
    </citation>
    <scope>NUCLEOTIDE SEQUENCE [LARGE SCALE GENOMIC DNA]</scope>
    <source>
        <strain evidence="1 2">CBS 309.79</strain>
    </source>
</reference>
<organism evidence="1 2">
    <name type="scientific">Pterulicium gracile</name>
    <dbReference type="NCBI Taxonomy" id="1884261"/>
    <lineage>
        <taxon>Eukaryota</taxon>
        <taxon>Fungi</taxon>
        <taxon>Dikarya</taxon>
        <taxon>Basidiomycota</taxon>
        <taxon>Agaricomycotina</taxon>
        <taxon>Agaricomycetes</taxon>
        <taxon>Agaricomycetidae</taxon>
        <taxon>Agaricales</taxon>
        <taxon>Pleurotineae</taxon>
        <taxon>Pterulaceae</taxon>
        <taxon>Pterulicium</taxon>
    </lineage>
</organism>
<name>A0A5C3QNE5_9AGAR</name>
<gene>
    <name evidence="1" type="ORF">BDV98DRAFT_564305</name>
</gene>
<dbReference type="EMBL" id="ML178820">
    <property type="protein sequence ID" value="TFL03493.1"/>
    <property type="molecule type" value="Genomic_DNA"/>
</dbReference>
<sequence>MSYALPIVLTLLMFAALATVYRYLRDIRLRLQKIRTKFGPQHFSISYGDEYYAATQGLSVKPCIPTWSNPWWLIITILPSEVRNTAFHLSFTHLAITCRFFPLTIRRHRSPAWFAVEFNDFALQVYHSKYTPVFVQKMRDNLISALLNGDILRISEIKIRTVLDSSKLIVNPTKEARTVVTMQTQDWTMRTWKPRLYHFAKVDAHMTAGNEKRPSTLSIVALYSNYMQEPGLPECENSLVRLWWELVYFPALFVKFLISPPAAMDLRITRMDVTFDAFRFSDAELVVKGGAKARDKYKRNKQVLDTVGWNLALTILHSILS</sequence>
<dbReference type="AlphaFoldDB" id="A0A5C3QNE5"/>
<keyword evidence="2" id="KW-1185">Reference proteome</keyword>
<evidence type="ECO:0000313" key="1">
    <source>
        <dbReference type="EMBL" id="TFL03493.1"/>
    </source>
</evidence>
<proteinExistence type="predicted"/>
<dbReference type="OrthoDB" id="2798046at2759"/>